<gene>
    <name evidence="3" type="ORF">LEM8419_03271</name>
</gene>
<proteinExistence type="predicted"/>
<evidence type="ECO:0000256" key="1">
    <source>
        <dbReference type="SAM" id="SignalP"/>
    </source>
</evidence>
<dbReference type="Pfam" id="PF07978">
    <property type="entry name" value="NIPSNAP"/>
    <property type="match status" value="1"/>
</dbReference>
<feature type="chain" id="PRO_5045822271" description="NIPSNAP domain-containing protein" evidence="1">
    <location>
        <begin position="26"/>
        <end position="254"/>
    </location>
</feature>
<dbReference type="EMBL" id="CAKLPZ010000005">
    <property type="protein sequence ID" value="CAH1002364.1"/>
    <property type="molecule type" value="Genomic_DNA"/>
</dbReference>
<dbReference type="RefSeq" id="WP_238752228.1">
    <property type="nucleotide sequence ID" value="NZ_CAKLPZ010000005.1"/>
</dbReference>
<dbReference type="Gene3D" id="3.30.70.100">
    <property type="match status" value="2"/>
</dbReference>
<sequence>MERRKFIKGGVAGALALAGSKTSLAASRAVGPEPEVIEWRTYEMNFGGDQGLLTRYLTDALEPALDRKGATQFVQFKEYGDPNPAKLYVMISYPDAATYLSVQDLSDDQDYTAAAADYDALKAAKPIYTRYSSWLLSAFSGMPQSVTPDAASGLFELRTYEGYSEDAVRRKIGMFNDHELTIFDETGLKPVFFGDMLAGPYRPALVYLLQFTDMEARNTNWGKFSDHPTWIEIKGMEKYADSVSNIRRTFLVPA</sequence>
<dbReference type="InterPro" id="IPR012577">
    <property type="entry name" value="NIPSNAP"/>
</dbReference>
<keyword evidence="1" id="KW-0732">Signal</keyword>
<comment type="caution">
    <text evidence="3">The sequence shown here is derived from an EMBL/GenBank/DDBJ whole genome shotgun (WGS) entry which is preliminary data.</text>
</comment>
<evidence type="ECO:0000259" key="2">
    <source>
        <dbReference type="Pfam" id="PF07978"/>
    </source>
</evidence>
<reference evidence="3" key="1">
    <citation type="submission" date="2021-12" db="EMBL/GenBank/DDBJ databases">
        <authorList>
            <person name="Rodrigo-Torres L."/>
            <person name="Arahal R. D."/>
            <person name="Lucena T."/>
        </authorList>
    </citation>
    <scope>NUCLEOTIDE SEQUENCE</scope>
    <source>
        <strain evidence="3">CECT 8419</strain>
    </source>
</reference>
<dbReference type="SUPFAM" id="SSF54909">
    <property type="entry name" value="Dimeric alpha+beta barrel"/>
    <property type="match status" value="1"/>
</dbReference>
<keyword evidence="4" id="KW-1185">Reference proteome</keyword>
<evidence type="ECO:0000313" key="4">
    <source>
        <dbReference type="Proteomes" id="UP000837803"/>
    </source>
</evidence>
<feature type="domain" description="NIPSNAP" evidence="2">
    <location>
        <begin position="155"/>
        <end position="254"/>
    </location>
</feature>
<dbReference type="Proteomes" id="UP000837803">
    <property type="component" value="Unassembled WGS sequence"/>
</dbReference>
<evidence type="ECO:0000313" key="3">
    <source>
        <dbReference type="EMBL" id="CAH1002364.1"/>
    </source>
</evidence>
<name>A0ABM9B4T7_9BACT</name>
<feature type="signal peptide" evidence="1">
    <location>
        <begin position="1"/>
        <end position="25"/>
    </location>
</feature>
<accession>A0ABM9B4T7</accession>
<dbReference type="InterPro" id="IPR011008">
    <property type="entry name" value="Dimeric_a/b-barrel"/>
</dbReference>
<protein>
    <recommendedName>
        <fullName evidence="2">NIPSNAP domain-containing protein</fullName>
    </recommendedName>
</protein>
<organism evidence="3 4">
    <name type="scientific">Neolewinella maritima</name>
    <dbReference type="NCBI Taxonomy" id="1383882"/>
    <lineage>
        <taxon>Bacteria</taxon>
        <taxon>Pseudomonadati</taxon>
        <taxon>Bacteroidota</taxon>
        <taxon>Saprospiria</taxon>
        <taxon>Saprospirales</taxon>
        <taxon>Lewinellaceae</taxon>
        <taxon>Neolewinella</taxon>
    </lineage>
</organism>